<dbReference type="RefSeq" id="WP_075586186.1">
    <property type="nucleotide sequence ID" value="NZ_MSYM01000011.1"/>
</dbReference>
<gene>
    <name evidence="2" type="ORF">BLL52_1823</name>
</gene>
<dbReference type="InterPro" id="IPR001538">
    <property type="entry name" value="Man6P_isomerase-2_C"/>
</dbReference>
<keyword evidence="2" id="KW-0413">Isomerase</keyword>
<dbReference type="GO" id="GO:0005976">
    <property type="term" value="P:polysaccharide metabolic process"/>
    <property type="evidence" value="ECO:0007669"/>
    <property type="project" value="InterPro"/>
</dbReference>
<organism evidence="2 3">
    <name type="scientific">Rhodoferax antarcticus ANT.BR</name>
    <dbReference type="NCBI Taxonomy" id="1111071"/>
    <lineage>
        <taxon>Bacteria</taxon>
        <taxon>Pseudomonadati</taxon>
        <taxon>Pseudomonadota</taxon>
        <taxon>Betaproteobacteria</taxon>
        <taxon>Burkholderiales</taxon>
        <taxon>Comamonadaceae</taxon>
        <taxon>Rhodoferax</taxon>
    </lineage>
</organism>
<dbReference type="Pfam" id="PF01050">
    <property type="entry name" value="MannoseP_isomer"/>
    <property type="match status" value="1"/>
</dbReference>
<comment type="caution">
    <text evidence="2">The sequence shown here is derived from an EMBL/GenBank/DDBJ whole genome shotgun (WGS) entry which is preliminary data.</text>
</comment>
<keyword evidence="2" id="KW-0548">Nucleotidyltransferase</keyword>
<proteinExistence type="predicted"/>
<dbReference type="GO" id="GO:0004475">
    <property type="term" value="F:mannose-1-phosphate guanylyltransferase (GTP) activity"/>
    <property type="evidence" value="ECO:0007669"/>
    <property type="project" value="TreeGrafter"/>
</dbReference>
<dbReference type="PANTHER" id="PTHR46390:SF1">
    <property type="entry name" value="MANNOSE-1-PHOSPHATE GUANYLYLTRANSFERASE"/>
    <property type="match status" value="1"/>
</dbReference>
<protein>
    <submittedName>
        <fullName evidence="2">Bifunctional Mannose-1-phosphate guanylyltransferase/Mannose-6-phosphate isomerase</fullName>
    </submittedName>
</protein>
<name>A0A1Q8YGE9_9BURK</name>
<accession>A0A1Q8YGE9</accession>
<dbReference type="Gene3D" id="2.60.120.10">
    <property type="entry name" value="Jelly Rolls"/>
    <property type="match status" value="1"/>
</dbReference>
<feature type="domain" description="Mannose-6-phosphate isomerase type II C-terminal" evidence="1">
    <location>
        <begin position="11"/>
        <end position="116"/>
    </location>
</feature>
<dbReference type="GO" id="GO:0009298">
    <property type="term" value="P:GDP-mannose biosynthetic process"/>
    <property type="evidence" value="ECO:0007669"/>
    <property type="project" value="TreeGrafter"/>
</dbReference>
<dbReference type="PANTHER" id="PTHR46390">
    <property type="entry name" value="MANNOSE-1-PHOSPHATE GUANYLYLTRANSFERASE"/>
    <property type="match status" value="1"/>
</dbReference>
<dbReference type="Proteomes" id="UP000185911">
    <property type="component" value="Unassembled WGS sequence"/>
</dbReference>
<dbReference type="InterPro" id="IPR011051">
    <property type="entry name" value="RmlC_Cupin_sf"/>
</dbReference>
<dbReference type="EMBL" id="MSYM01000011">
    <property type="protein sequence ID" value="OLP07072.1"/>
    <property type="molecule type" value="Genomic_DNA"/>
</dbReference>
<evidence type="ECO:0000313" key="2">
    <source>
        <dbReference type="EMBL" id="OLP07072.1"/>
    </source>
</evidence>
<dbReference type="GO" id="GO:0016853">
    <property type="term" value="F:isomerase activity"/>
    <property type="evidence" value="ECO:0007669"/>
    <property type="project" value="UniProtKB-KW"/>
</dbReference>
<sequence length="121" mass="13705">MTQPSPFDSTRTQRPWGWFETVSEEPGFKIKRIGVHPHQQISLQKHQHRAEHWVVVQGTAHVTLDERVFDLAVGQSCDIALGQVHRLANLTTGAVEIVEVQFGDYLGEDDIVRLSDDYGRS</sequence>
<dbReference type="InterPro" id="IPR014710">
    <property type="entry name" value="RmlC-like_jellyroll"/>
</dbReference>
<evidence type="ECO:0000259" key="1">
    <source>
        <dbReference type="Pfam" id="PF01050"/>
    </source>
</evidence>
<reference evidence="2 3" key="1">
    <citation type="submission" date="2017-01" db="EMBL/GenBank/DDBJ databases">
        <title>Genome sequence of Rhodoferax antarcticus ANT.BR, a psychrophilic purple nonsulfur bacterium from an Antarctic microbial mat.</title>
        <authorList>
            <person name="Baker J."/>
            <person name="Riester C."/>
            <person name="Skinner B."/>
            <person name="Newell A."/>
            <person name="Swingley W."/>
            <person name="Madigan M."/>
            <person name="Jung D."/>
            <person name="Asao M."/>
            <person name="Chen M."/>
            <person name="Loughlin P."/>
            <person name="Pan H."/>
            <person name="Lin S."/>
            <person name="Li N."/>
            <person name="Shaw J."/>
            <person name="Prado M."/>
            <person name="Sherman C."/>
            <person name="Li X."/>
            <person name="Tang J."/>
            <person name="Blankenship R."/>
            <person name="Zhao T."/>
            <person name="Touchman J."/>
            <person name="Sattley M."/>
        </authorList>
    </citation>
    <scope>NUCLEOTIDE SEQUENCE [LARGE SCALE GENOMIC DNA]</scope>
    <source>
        <strain evidence="2 3">ANT.BR</strain>
    </source>
</reference>
<keyword evidence="3" id="KW-1185">Reference proteome</keyword>
<keyword evidence="2" id="KW-0808">Transferase</keyword>
<evidence type="ECO:0000313" key="3">
    <source>
        <dbReference type="Proteomes" id="UP000185911"/>
    </source>
</evidence>
<dbReference type="InterPro" id="IPR051161">
    <property type="entry name" value="Mannose-6P_isomerase_type2"/>
</dbReference>
<dbReference type="SUPFAM" id="SSF51182">
    <property type="entry name" value="RmlC-like cupins"/>
    <property type="match status" value="1"/>
</dbReference>
<dbReference type="AlphaFoldDB" id="A0A1Q8YGE9"/>
<dbReference type="STRING" id="81479.RA876_03460"/>
<dbReference type="CDD" id="cd02213">
    <property type="entry name" value="cupin_PMI_typeII_C"/>
    <property type="match status" value="1"/>
</dbReference>